<organism evidence="1">
    <name type="scientific">Rhizophagus irregularis (strain DAOM 181602 / DAOM 197198 / MUCL 43194)</name>
    <name type="common">Arbuscular mycorrhizal fungus</name>
    <name type="synonym">Glomus intraradices</name>
    <dbReference type="NCBI Taxonomy" id="747089"/>
    <lineage>
        <taxon>Eukaryota</taxon>
        <taxon>Fungi</taxon>
        <taxon>Fungi incertae sedis</taxon>
        <taxon>Mucoromycota</taxon>
        <taxon>Glomeromycotina</taxon>
        <taxon>Glomeromycetes</taxon>
        <taxon>Glomerales</taxon>
        <taxon>Glomeraceae</taxon>
        <taxon>Rhizophagus</taxon>
    </lineage>
</organism>
<protein>
    <submittedName>
        <fullName evidence="1">Uncharacterized protein</fullName>
    </submittedName>
</protein>
<evidence type="ECO:0000313" key="1">
    <source>
        <dbReference type="EMBL" id="ESA01040.1"/>
    </source>
</evidence>
<name>U9SYT4_RHIID</name>
<sequence>MIVMIGIIGDILTMKEINGIVTKTEDIPRTDPLANEVKVKLIYYIVIRFKCVV</sequence>
<dbReference type="EMBL" id="KI296783">
    <property type="protein sequence ID" value="ESA01040.1"/>
    <property type="molecule type" value="Genomic_DNA"/>
</dbReference>
<dbReference type="AlphaFoldDB" id="U9SYT4"/>
<dbReference type="HOGENOM" id="CLU_3069910_0_0_1"/>
<reference evidence="1" key="1">
    <citation type="submission" date="2013-07" db="EMBL/GenBank/DDBJ databases">
        <title>The genome of an arbuscular mycorrhizal fungus provides insights into the evolution of the oldest plant symbiosis.</title>
        <authorList>
            <consortium name="DOE Joint Genome Institute"/>
            <person name="Tisserant E."/>
            <person name="Malbreil M."/>
            <person name="Kuo A."/>
            <person name="Kohler A."/>
            <person name="Symeonidi A."/>
            <person name="Balestrini R."/>
            <person name="Charron P."/>
            <person name="Duensing N."/>
            <person name="Frei-dit-Frey N."/>
            <person name="Gianinazzi-Pearson V."/>
            <person name="Gilbert B."/>
            <person name="Handa Y."/>
            <person name="Hijri M."/>
            <person name="Kaul R."/>
            <person name="Kawaguchi M."/>
            <person name="Krajinski F."/>
            <person name="Lammers P."/>
            <person name="Lapierre D."/>
            <person name="Masclaux F.G."/>
            <person name="Murat C."/>
            <person name="Morin E."/>
            <person name="Ndikumana S."/>
            <person name="Pagni M."/>
            <person name="Petitpierre D."/>
            <person name="Requena N."/>
            <person name="Rosikiewicz P."/>
            <person name="Riley R."/>
            <person name="Saito K."/>
            <person name="San Clemente H."/>
            <person name="Shapiro H."/>
            <person name="van Tuinen D."/>
            <person name="Becard G."/>
            <person name="Bonfante P."/>
            <person name="Paszkowski U."/>
            <person name="Shachar-Hill Y."/>
            <person name="Young J.P."/>
            <person name="Sanders I.R."/>
            <person name="Henrissat B."/>
            <person name="Rensing S.A."/>
            <person name="Grigoriev I.V."/>
            <person name="Corradi N."/>
            <person name="Roux C."/>
            <person name="Martin F."/>
        </authorList>
    </citation>
    <scope>NUCLEOTIDE SEQUENCE</scope>
    <source>
        <strain evidence="1">DAOM 197198</strain>
    </source>
</reference>
<proteinExistence type="predicted"/>
<accession>U9SYT4</accession>
<gene>
    <name evidence="1" type="ORF">GLOINDRAFT_338170</name>
</gene>